<dbReference type="AlphaFoldDB" id="A0A839PZY5"/>
<keyword evidence="1" id="KW-0175">Coiled coil</keyword>
<dbReference type="Proteomes" id="UP000550501">
    <property type="component" value="Unassembled WGS sequence"/>
</dbReference>
<comment type="caution">
    <text evidence="3">The sequence shown here is derived from an EMBL/GenBank/DDBJ whole genome shotgun (WGS) entry which is preliminary data.</text>
</comment>
<name>A0A839PZY5_MYCIR</name>
<evidence type="ECO:0000313" key="4">
    <source>
        <dbReference type="Proteomes" id="UP000550501"/>
    </source>
</evidence>
<proteinExistence type="predicted"/>
<organism evidence="3 4">
    <name type="scientific">Mycolicibacterium iranicum</name>
    <name type="common">Mycobacterium iranicum</name>
    <dbReference type="NCBI Taxonomy" id="912594"/>
    <lineage>
        <taxon>Bacteria</taxon>
        <taxon>Bacillati</taxon>
        <taxon>Actinomycetota</taxon>
        <taxon>Actinomycetes</taxon>
        <taxon>Mycobacteriales</taxon>
        <taxon>Mycobacteriaceae</taxon>
        <taxon>Mycolicibacterium</taxon>
    </lineage>
</organism>
<sequence length="330" mass="36946">MAARHYSTPSDGSVFAGILGLLFLVGVVIEYIWWFVGAAVLVGVFFACRALLRQLEQEHQQELEEESDEEFERTRRAERQRRWTLMGDERAVYGEDGAAARRAVAKDQAQDHDEAADEDFPVAEIATTRSGLNALVRDKPSAWPQALFVSVLVQRLTPLLPRVRDAELGFMVPTTGFTMSPRHVASEVVGLVDEMMATEQQVTNFMCAPAFMAAFTSAADGEPDAEAIKHIANRTMDFFERFLELSERCRAMSVRSRHVDVVTECALILYGPLASYQEFIGDFVDLIKALPRVFEHAKGTVDMGTLGLYLTIDDKRYTRLLNRLDAITGD</sequence>
<keyword evidence="2" id="KW-0472">Membrane</keyword>
<keyword evidence="2" id="KW-1133">Transmembrane helix</keyword>
<dbReference type="EMBL" id="JACHVU010000002">
    <property type="protein sequence ID" value="MBB2989678.1"/>
    <property type="molecule type" value="Genomic_DNA"/>
</dbReference>
<gene>
    <name evidence="3" type="ORF">FHR72_001141</name>
</gene>
<reference evidence="3 4" key="1">
    <citation type="submission" date="2020-08" db="EMBL/GenBank/DDBJ databases">
        <title>The Agave Microbiome: Exploring the role of microbial communities in plant adaptations to desert environments.</title>
        <authorList>
            <person name="Partida-Martinez L.P."/>
        </authorList>
    </citation>
    <scope>NUCLEOTIDE SEQUENCE [LARGE SCALE GENOMIC DNA]</scope>
    <source>
        <strain evidence="3 4">AT2.18</strain>
    </source>
</reference>
<accession>A0A839PZY5</accession>
<evidence type="ECO:0000313" key="3">
    <source>
        <dbReference type="EMBL" id="MBB2989678.1"/>
    </source>
</evidence>
<protein>
    <submittedName>
        <fullName evidence="3">Uncharacterized protein</fullName>
    </submittedName>
</protein>
<keyword evidence="4" id="KW-1185">Reference proteome</keyword>
<evidence type="ECO:0000256" key="2">
    <source>
        <dbReference type="SAM" id="Phobius"/>
    </source>
</evidence>
<feature type="transmembrane region" description="Helical" evidence="2">
    <location>
        <begin position="12"/>
        <end position="29"/>
    </location>
</feature>
<dbReference type="RefSeq" id="WP_183466951.1">
    <property type="nucleotide sequence ID" value="NZ_JACHVU010000002.1"/>
</dbReference>
<evidence type="ECO:0000256" key="1">
    <source>
        <dbReference type="SAM" id="Coils"/>
    </source>
</evidence>
<feature type="coiled-coil region" evidence="1">
    <location>
        <begin position="49"/>
        <end position="80"/>
    </location>
</feature>
<keyword evidence="2" id="KW-0812">Transmembrane</keyword>